<evidence type="ECO:0000313" key="4">
    <source>
        <dbReference type="Proteomes" id="UP000509301"/>
    </source>
</evidence>
<dbReference type="KEGG" id="mten:GWK48_10415"/>
<dbReference type="Proteomes" id="UP000509301">
    <property type="component" value="Chromosome"/>
</dbReference>
<reference evidence="3 4" key="1">
    <citation type="submission" date="2020-02" db="EMBL/GenBank/DDBJ databases">
        <title>Comparative genome analysis reveals the metabolism and evolution of the thermophilic archaeal genus Metallosphaera.</title>
        <authorList>
            <person name="Jiang C."/>
        </authorList>
    </citation>
    <scope>NUCLEOTIDE SEQUENCE [LARGE SCALE GENOMIC DNA]</scope>
    <source>
        <strain evidence="3 4">Ric-A</strain>
    </source>
</reference>
<keyword evidence="2" id="KW-0472">Membrane</keyword>
<feature type="transmembrane region" description="Helical" evidence="2">
    <location>
        <begin position="81"/>
        <end position="101"/>
    </location>
</feature>
<gene>
    <name evidence="3" type="ORF">GWK48_10415</name>
</gene>
<name>A0A6N0NVB2_9CREN</name>
<keyword evidence="2" id="KW-1133">Transmembrane helix</keyword>
<dbReference type="AlphaFoldDB" id="A0A6N0NVB2"/>
<dbReference type="EMBL" id="CP049074">
    <property type="protein sequence ID" value="QKR00746.1"/>
    <property type="molecule type" value="Genomic_DNA"/>
</dbReference>
<sequence>MVLCVELKDKNGLNELYRALTIISNYKIYAPGEVSESDNVRVKFCLEPMIMKSRGFTQVSYIPYFLHYDGTRYIPKRKLNFLSYTLLSTNGYPAAFPLVYYSKVDMDNIVHESLKFKSQLVGEGYEMKLQSPYSFIPAFIGMTRYGLLLDRVIFQTQLLRGRLETTSDLRFILITYLISILQSVEYFIQGFKPMMLERHVVMGEISEQIKKLLETKENRETEVIGEIENVIMDLVNSYQERSVDFQYVRRMIKNCFQNEDENSSDIIQSLSGYVLKSLKLKNVKYTRELLLTSIKLILNVHDFVRRTVRREGKIKDLDNVINNLENRHSQAEKRLVLFASESFGPHIFLGLKYVNGNNDNLLNRLVSTIEKIEVYYTYTTFPNVLMFDSVINEEVNGIRDKLEYYNISGMNAYYVDFITTRLTRE</sequence>
<feature type="coiled-coil region" evidence="1">
    <location>
        <begin position="314"/>
        <end position="341"/>
    </location>
</feature>
<keyword evidence="1" id="KW-0175">Coiled coil</keyword>
<evidence type="ECO:0000313" key="3">
    <source>
        <dbReference type="EMBL" id="QKR00746.1"/>
    </source>
</evidence>
<accession>A0A6N0NVB2</accession>
<feature type="transmembrane region" description="Helical" evidence="2">
    <location>
        <begin position="169"/>
        <end position="188"/>
    </location>
</feature>
<keyword evidence="2" id="KW-0812">Transmembrane</keyword>
<keyword evidence="4" id="KW-1185">Reference proteome</keyword>
<dbReference type="RefSeq" id="WP_174632065.1">
    <property type="nucleotide sequence ID" value="NZ_CP049074.1"/>
</dbReference>
<evidence type="ECO:0000256" key="2">
    <source>
        <dbReference type="SAM" id="Phobius"/>
    </source>
</evidence>
<proteinExistence type="predicted"/>
<organism evidence="3 4">
    <name type="scientific">Metallosphaera tengchongensis</name>
    <dbReference type="NCBI Taxonomy" id="1532350"/>
    <lineage>
        <taxon>Archaea</taxon>
        <taxon>Thermoproteota</taxon>
        <taxon>Thermoprotei</taxon>
        <taxon>Sulfolobales</taxon>
        <taxon>Sulfolobaceae</taxon>
        <taxon>Metallosphaera</taxon>
    </lineage>
</organism>
<evidence type="ECO:0000256" key="1">
    <source>
        <dbReference type="SAM" id="Coils"/>
    </source>
</evidence>
<protein>
    <submittedName>
        <fullName evidence="3">Uncharacterized protein</fullName>
    </submittedName>
</protein>
<dbReference type="GeneID" id="55642360"/>